<feature type="compositionally biased region" description="Low complexity" evidence="1">
    <location>
        <begin position="371"/>
        <end position="381"/>
    </location>
</feature>
<feature type="region of interest" description="Disordered" evidence="1">
    <location>
        <begin position="116"/>
        <end position="138"/>
    </location>
</feature>
<dbReference type="Proteomes" id="UP001610446">
    <property type="component" value="Unassembled WGS sequence"/>
</dbReference>
<feature type="region of interest" description="Disordered" evidence="1">
    <location>
        <begin position="363"/>
        <end position="389"/>
    </location>
</feature>
<protein>
    <recommendedName>
        <fullName evidence="4">tRNA-specific adenosine-34 deaminase subunit Tad3</fullName>
    </recommendedName>
</protein>
<feature type="compositionally biased region" description="Polar residues" evidence="1">
    <location>
        <begin position="465"/>
        <end position="478"/>
    </location>
</feature>
<gene>
    <name evidence="2" type="ORF">BJY01DRAFT_247683</name>
</gene>
<accession>A0ABR4JZL9</accession>
<keyword evidence="3" id="KW-1185">Reference proteome</keyword>
<name>A0ABR4JZL9_9EURO</name>
<evidence type="ECO:0008006" key="4">
    <source>
        <dbReference type="Google" id="ProtNLM"/>
    </source>
</evidence>
<comment type="caution">
    <text evidence="2">The sequence shown here is derived from an EMBL/GenBank/DDBJ whole genome shotgun (WGS) entry which is preliminary data.</text>
</comment>
<sequence length="520" mass="57039">MEVQDIIRGVQPLVGEVRPIKTVQETQPAEEYDYAYVAEVNVKSAAKVVKVLDAAIPRDPARPMNHLRRFAKQSNLPKHLHPLLLGDNASPQSIFVLIPPPLPEVELLQELLAPFTLPPTNPSDAQSQPHSDSNPAGQVQKLHLHTVKVPTLPPLSASQANKWSNDLWPVVYNPAAARATVAPPVQVLNRTREFIQPDAGWYLSLAREVAKESYQSGRGRGVGAVAVDPEIVERILDAGGDMEERWADAIVAVAGDARYSRREAGQPSVAERHAGRGPNPVTQRYDADLEGGPDLHALMRAAEIIAYKRRVGDPDAENDKPDLSPLEEYFIAQLDSSALELKAEETQDTDTDVTPVPEKYQKTGMEESHPIHITSSSTSAPQGESSTPVLRIRPRAQGGYLCTDLDVYLTHEPCVCCCMALLLSRFRSVIYPQKGRMVSGGLASEPVVKPVPVSGSDSETEREGTPQQPAQTVSDANSSKSREYYGIHWRKELNWRALGFEFVEDVPQGEIAEDGIAFYA</sequence>
<dbReference type="Gene3D" id="3.40.140.10">
    <property type="entry name" value="Cytidine Deaminase, domain 2"/>
    <property type="match status" value="1"/>
</dbReference>
<feature type="region of interest" description="Disordered" evidence="1">
    <location>
        <begin position="261"/>
        <end position="287"/>
    </location>
</feature>
<dbReference type="EMBL" id="JBFXLU010000072">
    <property type="protein sequence ID" value="KAL2845419.1"/>
    <property type="molecule type" value="Genomic_DNA"/>
</dbReference>
<feature type="compositionally biased region" description="Polar residues" evidence="1">
    <location>
        <begin position="122"/>
        <end position="137"/>
    </location>
</feature>
<reference evidence="2 3" key="1">
    <citation type="submission" date="2024-07" db="EMBL/GenBank/DDBJ databases">
        <title>Section-level genome sequencing and comparative genomics of Aspergillus sections Usti and Cavernicolus.</title>
        <authorList>
            <consortium name="Lawrence Berkeley National Laboratory"/>
            <person name="Nybo J.L."/>
            <person name="Vesth T.C."/>
            <person name="Theobald S."/>
            <person name="Frisvad J.C."/>
            <person name="Larsen T.O."/>
            <person name="Kjaerboelling I."/>
            <person name="Rothschild-Mancinelli K."/>
            <person name="Lyhne E.K."/>
            <person name="Kogle M.E."/>
            <person name="Barry K."/>
            <person name="Clum A."/>
            <person name="Na H."/>
            <person name="Ledsgaard L."/>
            <person name="Lin J."/>
            <person name="Lipzen A."/>
            <person name="Kuo A."/>
            <person name="Riley R."/>
            <person name="Mondo S."/>
            <person name="Labutti K."/>
            <person name="Haridas S."/>
            <person name="Pangalinan J."/>
            <person name="Salamov A.A."/>
            <person name="Simmons B.A."/>
            <person name="Magnuson J.K."/>
            <person name="Chen J."/>
            <person name="Drula E."/>
            <person name="Henrissat B."/>
            <person name="Wiebenga A."/>
            <person name="Lubbers R.J."/>
            <person name="Gomes A.C."/>
            <person name="Makela M.R."/>
            <person name="Stajich J."/>
            <person name="Grigoriev I.V."/>
            <person name="Mortensen U.H."/>
            <person name="De Vries R.P."/>
            <person name="Baker S.E."/>
            <person name="Andersen M.R."/>
        </authorList>
    </citation>
    <scope>NUCLEOTIDE SEQUENCE [LARGE SCALE GENOMIC DNA]</scope>
    <source>
        <strain evidence="2 3">CBS 123904</strain>
    </source>
</reference>
<feature type="region of interest" description="Disordered" evidence="1">
    <location>
        <begin position="445"/>
        <end position="478"/>
    </location>
</feature>
<evidence type="ECO:0000256" key="1">
    <source>
        <dbReference type="SAM" id="MobiDB-lite"/>
    </source>
</evidence>
<organism evidence="2 3">
    <name type="scientific">Aspergillus pseudoustus</name>
    <dbReference type="NCBI Taxonomy" id="1810923"/>
    <lineage>
        <taxon>Eukaryota</taxon>
        <taxon>Fungi</taxon>
        <taxon>Dikarya</taxon>
        <taxon>Ascomycota</taxon>
        <taxon>Pezizomycotina</taxon>
        <taxon>Eurotiomycetes</taxon>
        <taxon>Eurotiomycetidae</taxon>
        <taxon>Eurotiales</taxon>
        <taxon>Aspergillaceae</taxon>
        <taxon>Aspergillus</taxon>
        <taxon>Aspergillus subgen. Nidulantes</taxon>
    </lineage>
</organism>
<proteinExistence type="predicted"/>
<evidence type="ECO:0000313" key="2">
    <source>
        <dbReference type="EMBL" id="KAL2845419.1"/>
    </source>
</evidence>
<dbReference type="SUPFAM" id="SSF53927">
    <property type="entry name" value="Cytidine deaminase-like"/>
    <property type="match status" value="1"/>
</dbReference>
<evidence type="ECO:0000313" key="3">
    <source>
        <dbReference type="Proteomes" id="UP001610446"/>
    </source>
</evidence>
<feature type="compositionally biased region" description="Basic and acidic residues" evidence="1">
    <location>
        <begin position="261"/>
        <end position="274"/>
    </location>
</feature>
<dbReference type="InterPro" id="IPR016193">
    <property type="entry name" value="Cytidine_deaminase-like"/>
</dbReference>